<proteinExistence type="predicted"/>
<dbReference type="EMBL" id="AP024849">
    <property type="protein sequence ID" value="BCZ49316.1"/>
    <property type="molecule type" value="Genomic_DNA"/>
</dbReference>
<evidence type="ECO:0000313" key="1">
    <source>
        <dbReference type="EMBL" id="BCZ49316.1"/>
    </source>
</evidence>
<dbReference type="RefSeq" id="WP_224035504.1">
    <property type="nucleotide sequence ID" value="NZ_AP024849.1"/>
</dbReference>
<dbReference type="Proteomes" id="UP000824633">
    <property type="component" value="Chromosome"/>
</dbReference>
<organism evidence="1 2">
    <name type="scientific">Clostridium gelidum</name>
    <dbReference type="NCBI Taxonomy" id="704125"/>
    <lineage>
        <taxon>Bacteria</taxon>
        <taxon>Bacillati</taxon>
        <taxon>Bacillota</taxon>
        <taxon>Clostridia</taxon>
        <taxon>Eubacteriales</taxon>
        <taxon>Clostridiaceae</taxon>
        <taxon>Clostridium</taxon>
    </lineage>
</organism>
<accession>A0ABN6J5Q5</accession>
<gene>
    <name evidence="1" type="ORF">psyc5s11_53830</name>
</gene>
<evidence type="ECO:0000313" key="2">
    <source>
        <dbReference type="Proteomes" id="UP000824633"/>
    </source>
</evidence>
<reference evidence="2" key="1">
    <citation type="submission" date="2021-07" db="EMBL/GenBank/DDBJ databases">
        <title>Complete genome sequencing of a Clostridium isolate.</title>
        <authorList>
            <person name="Ueki A."/>
            <person name="Tonouchi A."/>
        </authorList>
    </citation>
    <scope>NUCLEOTIDE SEQUENCE [LARGE SCALE GENOMIC DNA]</scope>
    <source>
        <strain evidence="2">C5S11</strain>
    </source>
</reference>
<keyword evidence="2" id="KW-1185">Reference proteome</keyword>
<protein>
    <submittedName>
        <fullName evidence="1">Uncharacterized protein</fullName>
    </submittedName>
</protein>
<sequence>MAKITIKYENETEKQNIIKLLSFGTKIKNISKPQKTGKFYRVYIDLE</sequence>
<name>A0ABN6J5Q5_9CLOT</name>